<evidence type="ECO:0000313" key="1">
    <source>
        <dbReference type="EMBL" id="KTT00417.1"/>
    </source>
</evidence>
<sequence length="62" mass="6404">MTGGFLVAAVTAFVVAQLKAIAYANRLSPSLAAAFVSPGVFAGNSSRPMLMLVEAFMANPEQ</sequence>
<dbReference type="RefSeq" id="WP_033739138.1">
    <property type="nucleotide sequence ID" value="NZ_CP049115.1"/>
</dbReference>
<dbReference type="AlphaFoldDB" id="A0AB34VJ81"/>
<accession>A0AB34VJ81</accession>
<gene>
    <name evidence="1" type="ORF">RSA13_03165</name>
</gene>
<dbReference type="GeneID" id="61253738"/>
<dbReference type="EMBL" id="LDSI01000003">
    <property type="protein sequence ID" value="KTT00417.1"/>
    <property type="molecule type" value="Genomic_DNA"/>
</dbReference>
<evidence type="ECO:0000313" key="2">
    <source>
        <dbReference type="Proteomes" id="UP000072520"/>
    </source>
</evidence>
<comment type="caution">
    <text evidence="1">The sequence shown here is derived from an EMBL/GenBank/DDBJ whole genome shotgun (WGS) entry which is preliminary data.</text>
</comment>
<name>A0AB34VJ81_9GAMM</name>
<reference evidence="1 2" key="1">
    <citation type="journal article" date="2016" name="Front. Microbiol.">
        <title>Genomic Resource of Rice Seed Associated Bacteria.</title>
        <authorList>
            <person name="Midha S."/>
            <person name="Bansal K."/>
            <person name="Sharma S."/>
            <person name="Kumar N."/>
            <person name="Patil P.P."/>
            <person name="Chaudhry V."/>
            <person name="Patil P.B."/>
        </authorList>
    </citation>
    <scope>NUCLEOTIDE SEQUENCE [LARGE SCALE GENOMIC DNA]</scope>
    <source>
        <strain evidence="1 2">RSA13</strain>
    </source>
</reference>
<organism evidence="1 2">
    <name type="scientific">Pantoea stewartii</name>
    <dbReference type="NCBI Taxonomy" id="66269"/>
    <lineage>
        <taxon>Bacteria</taxon>
        <taxon>Pseudomonadati</taxon>
        <taxon>Pseudomonadota</taxon>
        <taxon>Gammaproteobacteria</taxon>
        <taxon>Enterobacterales</taxon>
        <taxon>Erwiniaceae</taxon>
        <taxon>Pantoea</taxon>
    </lineage>
</organism>
<protein>
    <submittedName>
        <fullName evidence="1">Uncharacterized protein</fullName>
    </submittedName>
</protein>
<dbReference type="Proteomes" id="UP000072520">
    <property type="component" value="Unassembled WGS sequence"/>
</dbReference>
<proteinExistence type="predicted"/>